<dbReference type="AlphaFoldDB" id="A0AAN6QUS4"/>
<keyword evidence="3" id="KW-1185">Reference proteome</keyword>
<dbReference type="EMBL" id="JAUJLE010000067">
    <property type="protein sequence ID" value="KAK0991235.1"/>
    <property type="molecule type" value="Genomic_DNA"/>
</dbReference>
<feature type="compositionally biased region" description="Basic residues" evidence="1">
    <location>
        <begin position="355"/>
        <end position="364"/>
    </location>
</feature>
<sequence length="425" mass="46453">MDTAKGASPWATFDQVIDGKVEERTEALRRENSEWRRATYEELETSIASFAKKGKEVKALRLDVGEIQATQQRLQVEQLKRDSAVRPDGVTAAALTEAKQEIDLLKSTVSGMLRDYRELAIHMQSLEGEQQSTRITVRTADDGSSIISMPALAVGLNSLTKAQEYPPTGLARIAQQVLSSESSLPRPAQAGTATKCPSLEAASDDALHGANPGYERERKRQKSAPASGTSCTLRGDSHPVSSSSDYPAKSNQRSSSVGDCIEVAQSRRDMSSNMERARDDSPEEPRTADAASANAAINALSRAHNHTGSLQPTGQSNLLEQWKARPGRVSKEDMAAENSALTSVEETAVAFGKGSQRRTVARPRRYTEHDPSTVNAAGRKGRAGSIKRKYPDDEFMMVEEEDPEALELQQQQRKEARDARASRRM</sequence>
<evidence type="ECO:0000313" key="2">
    <source>
        <dbReference type="EMBL" id="KAK0991235.1"/>
    </source>
</evidence>
<evidence type="ECO:0000313" key="3">
    <source>
        <dbReference type="Proteomes" id="UP001175353"/>
    </source>
</evidence>
<name>A0AAN6QUS4_9PEZI</name>
<protein>
    <submittedName>
        <fullName evidence="2">Uncharacterized protein</fullName>
    </submittedName>
</protein>
<feature type="compositionally biased region" description="Basic residues" evidence="1">
    <location>
        <begin position="379"/>
        <end position="388"/>
    </location>
</feature>
<feature type="compositionally biased region" description="Basic and acidic residues" evidence="1">
    <location>
        <begin position="412"/>
        <end position="425"/>
    </location>
</feature>
<accession>A0AAN6QUS4</accession>
<evidence type="ECO:0000256" key="1">
    <source>
        <dbReference type="SAM" id="MobiDB-lite"/>
    </source>
</evidence>
<feature type="region of interest" description="Disordered" evidence="1">
    <location>
        <begin position="352"/>
        <end position="425"/>
    </location>
</feature>
<organism evidence="2 3">
    <name type="scientific">Friedmanniomyces endolithicus</name>
    <dbReference type="NCBI Taxonomy" id="329885"/>
    <lineage>
        <taxon>Eukaryota</taxon>
        <taxon>Fungi</taxon>
        <taxon>Dikarya</taxon>
        <taxon>Ascomycota</taxon>
        <taxon>Pezizomycotina</taxon>
        <taxon>Dothideomycetes</taxon>
        <taxon>Dothideomycetidae</taxon>
        <taxon>Mycosphaerellales</taxon>
        <taxon>Teratosphaeriaceae</taxon>
        <taxon>Friedmanniomyces</taxon>
    </lineage>
</organism>
<feature type="compositionally biased region" description="Acidic residues" evidence="1">
    <location>
        <begin position="393"/>
        <end position="405"/>
    </location>
</feature>
<proteinExistence type="predicted"/>
<feature type="region of interest" description="Disordered" evidence="1">
    <location>
        <begin position="181"/>
        <end position="291"/>
    </location>
</feature>
<gene>
    <name evidence="2" type="ORF">LTR91_008650</name>
</gene>
<comment type="caution">
    <text evidence="2">The sequence shown here is derived from an EMBL/GenBank/DDBJ whole genome shotgun (WGS) entry which is preliminary data.</text>
</comment>
<feature type="compositionally biased region" description="Polar residues" evidence="1">
    <location>
        <begin position="239"/>
        <end position="257"/>
    </location>
</feature>
<reference evidence="2" key="1">
    <citation type="submission" date="2023-06" db="EMBL/GenBank/DDBJ databases">
        <title>Black Yeasts Isolated from many extreme environments.</title>
        <authorList>
            <person name="Coleine C."/>
            <person name="Stajich J.E."/>
            <person name="Selbmann L."/>
        </authorList>
    </citation>
    <scope>NUCLEOTIDE SEQUENCE</scope>
    <source>
        <strain evidence="2">CCFEE 5200</strain>
    </source>
</reference>
<dbReference type="Proteomes" id="UP001175353">
    <property type="component" value="Unassembled WGS sequence"/>
</dbReference>
<feature type="compositionally biased region" description="Basic and acidic residues" evidence="1">
    <location>
        <begin position="265"/>
        <end position="287"/>
    </location>
</feature>